<evidence type="ECO:0000313" key="4">
    <source>
        <dbReference type="Proteomes" id="UP000501991"/>
    </source>
</evidence>
<sequence>MSAPVTVIGTASPRPARSSAPAAPRERTWPLLLAVVVMIAVTATIGRAGLYEPGDDLGYYLGLSGALMMATLLLYPLRKRIRPLRRLGPMRHWFRYHMVFGIAGPILVLLHSTYRIESLNAGVALVSMALVAASGLIGRFLYVRIHHGLYGQRATLEEFQTLSGLANRAVRSQLFFVPEVEQALLSFERDALAPTAGPGRLIRFVLLGPRARLLYWRALPRIRTALRARAEARHWDRAKTRRRMRKSRKLVLGYLRAVLRVAQFNAFDRLFSLWHVVHVPLLYLLVLSAVIHVIAVHMY</sequence>
<evidence type="ECO:0000313" key="3">
    <source>
        <dbReference type="EMBL" id="QID17411.1"/>
    </source>
</evidence>
<accession>A0A6C1B1C0</accession>
<dbReference type="AlphaFoldDB" id="A0A6C1B1C0"/>
<dbReference type="KEGG" id="azq:G3580_06980"/>
<proteinExistence type="predicted"/>
<feature type="transmembrane region" description="Helical" evidence="2">
    <location>
        <begin position="273"/>
        <end position="296"/>
    </location>
</feature>
<feature type="region of interest" description="Disordered" evidence="1">
    <location>
        <begin position="1"/>
        <end position="22"/>
    </location>
</feature>
<protein>
    <submittedName>
        <fullName evidence="3">Uncharacterized protein</fullName>
    </submittedName>
</protein>
<feature type="transmembrane region" description="Helical" evidence="2">
    <location>
        <begin position="250"/>
        <end position="267"/>
    </location>
</feature>
<feature type="compositionally biased region" description="Low complexity" evidence="1">
    <location>
        <begin position="11"/>
        <end position="22"/>
    </location>
</feature>
<organism evidence="3 4">
    <name type="scientific">Nitrogeniibacter mangrovi</name>
    <dbReference type="NCBI Taxonomy" id="2016596"/>
    <lineage>
        <taxon>Bacteria</taxon>
        <taxon>Pseudomonadati</taxon>
        <taxon>Pseudomonadota</taxon>
        <taxon>Betaproteobacteria</taxon>
        <taxon>Rhodocyclales</taxon>
        <taxon>Zoogloeaceae</taxon>
        <taxon>Nitrogeniibacter</taxon>
    </lineage>
</organism>
<keyword evidence="2" id="KW-0812">Transmembrane</keyword>
<feature type="transmembrane region" description="Helical" evidence="2">
    <location>
        <begin position="31"/>
        <end position="51"/>
    </location>
</feature>
<gene>
    <name evidence="3" type="ORF">G3580_06980</name>
</gene>
<keyword evidence="4" id="KW-1185">Reference proteome</keyword>
<evidence type="ECO:0000256" key="2">
    <source>
        <dbReference type="SAM" id="Phobius"/>
    </source>
</evidence>
<evidence type="ECO:0000256" key="1">
    <source>
        <dbReference type="SAM" id="MobiDB-lite"/>
    </source>
</evidence>
<feature type="transmembrane region" description="Helical" evidence="2">
    <location>
        <begin position="57"/>
        <end position="75"/>
    </location>
</feature>
<name>A0A6C1B1C0_9RHOO</name>
<keyword evidence="2" id="KW-1133">Transmembrane helix</keyword>
<dbReference type="RefSeq" id="WP_173764575.1">
    <property type="nucleotide sequence ID" value="NZ_CP048836.1"/>
</dbReference>
<reference evidence="3 4" key="1">
    <citation type="submission" date="2020-02" db="EMBL/GenBank/DDBJ databases">
        <title>Nitrogenibacter mangrovi gen. nov., sp. nov. isolated from mangrove sediment, a denitrifying betaproteobacterium.</title>
        <authorList>
            <person name="Liao H."/>
            <person name="Tian Y."/>
        </authorList>
    </citation>
    <scope>NUCLEOTIDE SEQUENCE [LARGE SCALE GENOMIC DNA]</scope>
    <source>
        <strain evidence="3 4">M9-3-2</strain>
    </source>
</reference>
<dbReference type="EMBL" id="CP048836">
    <property type="protein sequence ID" value="QID17411.1"/>
    <property type="molecule type" value="Genomic_DNA"/>
</dbReference>
<feature type="transmembrane region" description="Helical" evidence="2">
    <location>
        <begin position="122"/>
        <end position="143"/>
    </location>
</feature>
<keyword evidence="2" id="KW-0472">Membrane</keyword>
<feature type="transmembrane region" description="Helical" evidence="2">
    <location>
        <begin position="96"/>
        <end position="116"/>
    </location>
</feature>
<dbReference type="Proteomes" id="UP000501991">
    <property type="component" value="Chromosome"/>
</dbReference>